<dbReference type="Proteomes" id="UP001301958">
    <property type="component" value="Unassembled WGS sequence"/>
</dbReference>
<evidence type="ECO:0000313" key="4">
    <source>
        <dbReference type="EMBL" id="KAK4229077.1"/>
    </source>
</evidence>
<feature type="compositionally biased region" description="Low complexity" evidence="1">
    <location>
        <begin position="134"/>
        <end position="160"/>
    </location>
</feature>
<organism evidence="4 5">
    <name type="scientific">Podospora fimiseda</name>
    <dbReference type="NCBI Taxonomy" id="252190"/>
    <lineage>
        <taxon>Eukaryota</taxon>
        <taxon>Fungi</taxon>
        <taxon>Dikarya</taxon>
        <taxon>Ascomycota</taxon>
        <taxon>Pezizomycotina</taxon>
        <taxon>Sordariomycetes</taxon>
        <taxon>Sordariomycetidae</taxon>
        <taxon>Sordariales</taxon>
        <taxon>Podosporaceae</taxon>
        <taxon>Podospora</taxon>
    </lineage>
</organism>
<keyword evidence="2" id="KW-0732">Signal</keyword>
<name>A0AAN7BTB1_9PEZI</name>
<reference evidence="4" key="2">
    <citation type="submission" date="2023-05" db="EMBL/GenBank/DDBJ databases">
        <authorList>
            <consortium name="Lawrence Berkeley National Laboratory"/>
            <person name="Steindorff A."/>
            <person name="Hensen N."/>
            <person name="Bonometti L."/>
            <person name="Westerberg I."/>
            <person name="Brannstrom I.O."/>
            <person name="Guillou S."/>
            <person name="Cros-Aarteil S."/>
            <person name="Calhoun S."/>
            <person name="Haridas S."/>
            <person name="Kuo A."/>
            <person name="Mondo S."/>
            <person name="Pangilinan J."/>
            <person name="Riley R."/>
            <person name="Labutti K."/>
            <person name="Andreopoulos B."/>
            <person name="Lipzen A."/>
            <person name="Chen C."/>
            <person name="Yanf M."/>
            <person name="Daum C."/>
            <person name="Ng V."/>
            <person name="Clum A."/>
            <person name="Ohm R."/>
            <person name="Martin F."/>
            <person name="Silar P."/>
            <person name="Natvig D."/>
            <person name="Lalanne C."/>
            <person name="Gautier V."/>
            <person name="Ament-Velasquez S.L."/>
            <person name="Kruys A."/>
            <person name="Hutchinson M.I."/>
            <person name="Powell A.J."/>
            <person name="Barry K."/>
            <person name="Miller A.N."/>
            <person name="Grigoriev I.V."/>
            <person name="Debuchy R."/>
            <person name="Gladieux P."/>
            <person name="Thoren M.H."/>
            <person name="Johannesson H."/>
        </authorList>
    </citation>
    <scope>NUCLEOTIDE SEQUENCE</scope>
    <source>
        <strain evidence="4">CBS 990.96</strain>
    </source>
</reference>
<accession>A0AAN7BTB1</accession>
<proteinExistence type="predicted"/>
<comment type="caution">
    <text evidence="4">The sequence shown here is derived from an EMBL/GenBank/DDBJ whole genome shotgun (WGS) entry which is preliminary data.</text>
</comment>
<evidence type="ECO:0000259" key="3">
    <source>
        <dbReference type="Pfam" id="PF24808"/>
    </source>
</evidence>
<dbReference type="PANTHER" id="PTHR38118:SF3">
    <property type="entry name" value="ANCHORED CELL WALL PROTEIN 11"/>
    <property type="match status" value="1"/>
</dbReference>
<feature type="domain" description="DUF7707" evidence="3">
    <location>
        <begin position="24"/>
        <end position="124"/>
    </location>
</feature>
<protein>
    <recommendedName>
        <fullName evidence="3">DUF7707 domain-containing protein</fullName>
    </recommendedName>
</protein>
<dbReference type="AlphaFoldDB" id="A0AAN7BTB1"/>
<evidence type="ECO:0000256" key="2">
    <source>
        <dbReference type="SAM" id="SignalP"/>
    </source>
</evidence>
<evidence type="ECO:0000313" key="5">
    <source>
        <dbReference type="Proteomes" id="UP001301958"/>
    </source>
</evidence>
<feature type="region of interest" description="Disordered" evidence="1">
    <location>
        <begin position="126"/>
        <end position="160"/>
    </location>
</feature>
<feature type="chain" id="PRO_5042905677" description="DUF7707 domain-containing protein" evidence="2">
    <location>
        <begin position="19"/>
        <end position="184"/>
    </location>
</feature>
<dbReference type="InterPro" id="IPR056124">
    <property type="entry name" value="DUF7707"/>
</dbReference>
<reference evidence="4" key="1">
    <citation type="journal article" date="2023" name="Mol. Phylogenet. Evol.">
        <title>Genome-scale phylogeny and comparative genomics of the fungal order Sordariales.</title>
        <authorList>
            <person name="Hensen N."/>
            <person name="Bonometti L."/>
            <person name="Westerberg I."/>
            <person name="Brannstrom I.O."/>
            <person name="Guillou S."/>
            <person name="Cros-Aarteil S."/>
            <person name="Calhoun S."/>
            <person name="Haridas S."/>
            <person name="Kuo A."/>
            <person name="Mondo S."/>
            <person name="Pangilinan J."/>
            <person name="Riley R."/>
            <person name="LaButti K."/>
            <person name="Andreopoulos B."/>
            <person name="Lipzen A."/>
            <person name="Chen C."/>
            <person name="Yan M."/>
            <person name="Daum C."/>
            <person name="Ng V."/>
            <person name="Clum A."/>
            <person name="Steindorff A."/>
            <person name="Ohm R.A."/>
            <person name="Martin F."/>
            <person name="Silar P."/>
            <person name="Natvig D.O."/>
            <person name="Lalanne C."/>
            <person name="Gautier V."/>
            <person name="Ament-Velasquez S.L."/>
            <person name="Kruys A."/>
            <person name="Hutchinson M.I."/>
            <person name="Powell A.J."/>
            <person name="Barry K."/>
            <person name="Miller A.N."/>
            <person name="Grigoriev I.V."/>
            <person name="Debuchy R."/>
            <person name="Gladieux P."/>
            <person name="Hiltunen Thoren M."/>
            <person name="Johannesson H."/>
        </authorList>
    </citation>
    <scope>NUCLEOTIDE SEQUENCE</scope>
    <source>
        <strain evidence="4">CBS 990.96</strain>
    </source>
</reference>
<sequence length="184" mass="18447">MRQTILLAALTAATAVVAQNQNFTIEESKVPAGTKIDWCNAQFNSCGELCGGTPKANSCESSTLDYTCTCQNGTAPGLDYYSGTLPSFICNEAYSQCIAANPTDVREQANCKTTIQDNCGTLDPSKAQVGGGSSQSSSSATPTPTTGASSGSPSASPSKAAAPANFVANGVGAVAAGVFAAALL</sequence>
<dbReference type="Pfam" id="PF24808">
    <property type="entry name" value="DUF7707"/>
    <property type="match status" value="1"/>
</dbReference>
<feature type="signal peptide" evidence="2">
    <location>
        <begin position="1"/>
        <end position="18"/>
    </location>
</feature>
<evidence type="ECO:0000256" key="1">
    <source>
        <dbReference type="SAM" id="MobiDB-lite"/>
    </source>
</evidence>
<dbReference type="EMBL" id="MU865312">
    <property type="protein sequence ID" value="KAK4229077.1"/>
    <property type="molecule type" value="Genomic_DNA"/>
</dbReference>
<keyword evidence="5" id="KW-1185">Reference proteome</keyword>
<gene>
    <name evidence="4" type="ORF">QBC38DRAFT_129134</name>
</gene>
<dbReference type="PANTHER" id="PTHR38118">
    <property type="entry name" value="ANCHORED CELL WALL PROTEIN 11-RELATED"/>
    <property type="match status" value="1"/>
</dbReference>